<sequence length="60" mass="6326">MAVFSWFLSMIVALFATATIAMALPSSAADELSATAPQSLFSIEMNRIDAMLASCLPKGD</sequence>
<dbReference type="EMBL" id="FCNY02000004">
    <property type="protein sequence ID" value="SAL32452.1"/>
    <property type="molecule type" value="Genomic_DNA"/>
</dbReference>
<dbReference type="RefSeq" id="WP_041733525.1">
    <property type="nucleotide sequence ID" value="NZ_AP014579.1"/>
</dbReference>
<dbReference type="AlphaFoldDB" id="A0A158GK87"/>
<feature type="chain" id="PRO_5011116066" evidence="1">
    <location>
        <begin position="24"/>
        <end position="60"/>
    </location>
</feature>
<organism evidence="2 3">
    <name type="scientific">Caballeronia cordobensis</name>
    <name type="common">Burkholderia cordobensis</name>
    <dbReference type="NCBI Taxonomy" id="1353886"/>
    <lineage>
        <taxon>Bacteria</taxon>
        <taxon>Pseudomonadati</taxon>
        <taxon>Pseudomonadota</taxon>
        <taxon>Betaproteobacteria</taxon>
        <taxon>Burkholderiales</taxon>
        <taxon>Burkholderiaceae</taxon>
        <taxon>Caballeronia</taxon>
    </lineage>
</organism>
<evidence type="ECO:0000313" key="3">
    <source>
        <dbReference type="Proteomes" id="UP000054740"/>
    </source>
</evidence>
<feature type="signal peptide" evidence="1">
    <location>
        <begin position="1"/>
        <end position="23"/>
    </location>
</feature>
<gene>
    <name evidence="2" type="ORF">AWB70_02140</name>
</gene>
<dbReference type="Proteomes" id="UP000054740">
    <property type="component" value="Unassembled WGS sequence"/>
</dbReference>
<keyword evidence="1" id="KW-0732">Signal</keyword>
<accession>A0A158GK87</accession>
<proteinExistence type="predicted"/>
<keyword evidence="3" id="KW-1185">Reference proteome</keyword>
<evidence type="ECO:0000313" key="2">
    <source>
        <dbReference type="EMBL" id="SAL32452.1"/>
    </source>
</evidence>
<protein>
    <submittedName>
        <fullName evidence="2">Uncharacterized protein</fullName>
    </submittedName>
</protein>
<name>A0A158GK87_CABCO</name>
<evidence type="ECO:0000256" key="1">
    <source>
        <dbReference type="SAM" id="SignalP"/>
    </source>
</evidence>
<reference evidence="3" key="1">
    <citation type="submission" date="2016-01" db="EMBL/GenBank/DDBJ databases">
        <authorList>
            <person name="Peeters C."/>
        </authorList>
    </citation>
    <scope>NUCLEOTIDE SEQUENCE [LARGE SCALE GENOMIC DNA]</scope>
</reference>